<dbReference type="eggNOG" id="arCOG04082">
    <property type="taxonomic scope" value="Archaea"/>
</dbReference>
<gene>
    <name evidence="4" type="ordered locus">Ta0676</name>
</gene>
<keyword evidence="2" id="KW-0378">Hydrolase</keyword>
<keyword evidence="3" id="KW-0865">Zymogen</keyword>
<dbReference type="InterPro" id="IPR043146">
    <property type="entry name" value="Penicillin_amidase_N_B-knob"/>
</dbReference>
<dbReference type="AlphaFoldDB" id="Q9HKC5"/>
<dbReference type="HOGENOM" id="CLU_011790_0_1_2"/>
<dbReference type="GO" id="GO:0016811">
    <property type="term" value="F:hydrolase activity, acting on carbon-nitrogen (but not peptide) bonds, in linear amides"/>
    <property type="evidence" value="ECO:0007669"/>
    <property type="project" value="InterPro"/>
</dbReference>
<evidence type="ECO:0000313" key="4">
    <source>
        <dbReference type="EMBL" id="CAC11814.1"/>
    </source>
</evidence>
<dbReference type="InParanoid" id="Q9HKC5"/>
<organism evidence="4 5">
    <name type="scientific">Thermoplasma acidophilum (strain ATCC 25905 / DSM 1728 / JCM 9062 / NBRC 15155 / AMRC-C165)</name>
    <dbReference type="NCBI Taxonomy" id="273075"/>
    <lineage>
        <taxon>Archaea</taxon>
        <taxon>Methanobacteriati</taxon>
        <taxon>Thermoplasmatota</taxon>
        <taxon>Thermoplasmata</taxon>
        <taxon>Thermoplasmatales</taxon>
        <taxon>Thermoplasmataceae</taxon>
        <taxon>Thermoplasma</taxon>
    </lineage>
</organism>
<sequence>MVIGSITPLISLLNPETGVPRNASNLIIGNETIQIPGLQHDVTIIQDRYGVYHIYAQDNHDLFLALGFIQAKNRLFELELFKLTAMGELANMLGSGYYNYDRFQTMTGAPLTAQRDWNAIVSNMSVNSTDYLTYQAVTAYSQGINDYINYSESHNLLPFEFNLLDYKPGYWSPVDTFAVQEYMIQTLEFSDDSILYSLLSYKIGSLVNDLITPFSPIPQFYYGGYNGTPNQYVLSMSENTYPINATVASLAVSIAKMWDPLHLFPPNPTDHSNEWVVSGNRTATGKPILVGGPVLGFSLPSIWFQVQLVDPHFDVYGVVLPGAPIIVIGYNEHIGWTLTDTQAISWGTFFFVQNVVNGTYLWNGTYQPVKSYIVNGFRVNWTNLGPILDQNGSTAIVMDWLGNMFTNDIGAILNIMNATNWKQFSSDLEIWKAPYQNFAFADINDTIADISPAYYPIFSSTNAVPYNPNAIMPGNGTQYISGSIPYSMVPHAVNPSDGFIVSSNQRQVGPAYPYWFGDTMTPSPGFRAMLEESYLRTHTDLTITDMMNLQSHNYTDYEAVMAVPYMLKYMAGYQNATVESALSMLSSWNYSMDVNSRAASVWFFTYMYLFNEIFHTFFKDHGVFPEYRDILNVTGMGGSFPNSIGIASFDLDMAHMIINDSAYPFSNQSMTNLTASAMIKAMDYLESEYPSGNYTWGHFYGFVFPSLLGISQLSVGPLPRGGDYNTPNDASGVGPYNWPSGGQSFTMILNFANLSDSYGVYPGGQSENPASPLYSNYINYWINGEYLPLIFYPSASSFPSKSIMDTTTLEVIQ</sequence>
<proteinExistence type="inferred from homology"/>
<reference evidence="4 5" key="1">
    <citation type="journal article" date="2000" name="Nature">
        <title>The genome sequence of the thermoacidophilic scavenger Thermoplasma acidophilum.</title>
        <authorList>
            <person name="Ruepp A."/>
            <person name="Graml W."/>
            <person name="Santos-Martinez M.L."/>
            <person name="Koretke K.K."/>
            <person name="Volker C."/>
            <person name="Mewes H.W."/>
            <person name="Frishman D."/>
            <person name="Stocker S."/>
            <person name="Lupas A.N."/>
            <person name="Baumeister W."/>
        </authorList>
    </citation>
    <scope>NUCLEOTIDE SEQUENCE [LARGE SCALE GENOMIC DNA]</scope>
    <source>
        <strain evidence="5">ATCC 25905 / DSM 1728 / JCM 9062 / NBRC 15155 / AMRC-C165</strain>
    </source>
</reference>
<dbReference type="InterPro" id="IPR029055">
    <property type="entry name" value="Ntn_hydrolases_N"/>
</dbReference>
<name>Q9HKC5_THEAC</name>
<dbReference type="Gene3D" id="3.60.20.10">
    <property type="entry name" value="Glutamine Phosphoribosylpyrophosphate, subunit 1, domain 1"/>
    <property type="match status" value="1"/>
</dbReference>
<comment type="similarity">
    <text evidence="1">Belongs to the peptidase S45 family.</text>
</comment>
<dbReference type="SUPFAM" id="SSF56235">
    <property type="entry name" value="N-terminal nucleophile aminohydrolases (Ntn hydrolases)"/>
    <property type="match status" value="1"/>
</dbReference>
<evidence type="ECO:0000313" key="5">
    <source>
        <dbReference type="Proteomes" id="UP000001024"/>
    </source>
</evidence>
<accession>Q9HKC5</accession>
<dbReference type="Gene3D" id="1.10.1400.10">
    <property type="match status" value="1"/>
</dbReference>
<keyword evidence="5" id="KW-1185">Reference proteome</keyword>
<dbReference type="Gene3D" id="1.10.439.10">
    <property type="entry name" value="Penicillin Amidohydrolase, domain 1"/>
    <property type="match status" value="1"/>
</dbReference>
<evidence type="ECO:0000256" key="2">
    <source>
        <dbReference type="ARBA" id="ARBA00022801"/>
    </source>
</evidence>
<dbReference type="InterPro" id="IPR043147">
    <property type="entry name" value="Penicillin_amidase_A-knob"/>
</dbReference>
<dbReference type="PANTHER" id="PTHR34218:SF4">
    <property type="entry name" value="ACYL-HOMOSERINE LACTONE ACYLASE QUIP"/>
    <property type="match status" value="1"/>
</dbReference>
<evidence type="ECO:0000256" key="3">
    <source>
        <dbReference type="ARBA" id="ARBA00023145"/>
    </source>
</evidence>
<dbReference type="GO" id="GO:0017000">
    <property type="term" value="P:antibiotic biosynthetic process"/>
    <property type="evidence" value="ECO:0007669"/>
    <property type="project" value="InterPro"/>
</dbReference>
<dbReference type="PIRSF" id="PIRSF001227">
    <property type="entry name" value="Pen_acylase"/>
    <property type="match status" value="1"/>
</dbReference>
<dbReference type="InterPro" id="IPR014395">
    <property type="entry name" value="Pen/GL7ACA/AHL_acylase"/>
</dbReference>
<dbReference type="Pfam" id="PF01804">
    <property type="entry name" value="Penicil_amidase"/>
    <property type="match status" value="1"/>
</dbReference>
<dbReference type="InterPro" id="IPR023343">
    <property type="entry name" value="Penicillin_amidase_dom1"/>
</dbReference>
<dbReference type="EMBL" id="AL445065">
    <property type="protein sequence ID" value="CAC11814.1"/>
    <property type="molecule type" value="Genomic_DNA"/>
</dbReference>
<dbReference type="MEROPS" id="S45.003"/>
<dbReference type="PANTHER" id="PTHR34218">
    <property type="entry name" value="PEPTIDASE S45 PENICILLIN AMIDASE"/>
    <property type="match status" value="1"/>
</dbReference>
<dbReference type="KEGG" id="tac:Ta0676"/>
<dbReference type="Proteomes" id="UP000001024">
    <property type="component" value="Chromosome"/>
</dbReference>
<dbReference type="InterPro" id="IPR002692">
    <property type="entry name" value="S45"/>
</dbReference>
<protein>
    <submittedName>
        <fullName evidence="4">Penicillin amidase related protein</fullName>
    </submittedName>
</protein>
<dbReference type="EnsemblBacteria" id="CAC11814">
    <property type="protein sequence ID" value="CAC11814"/>
    <property type="gene ID" value="CAC11814"/>
</dbReference>
<dbReference type="Gene3D" id="2.30.120.10">
    <property type="match status" value="1"/>
</dbReference>
<dbReference type="PaxDb" id="273075-Ta0676"/>
<evidence type="ECO:0000256" key="1">
    <source>
        <dbReference type="ARBA" id="ARBA00006586"/>
    </source>
</evidence>